<gene>
    <name evidence="2" type="ORF">PR048_025726</name>
</gene>
<evidence type="ECO:0000256" key="1">
    <source>
        <dbReference type="SAM" id="MobiDB-lite"/>
    </source>
</evidence>
<protein>
    <submittedName>
        <fullName evidence="2">Uncharacterized protein</fullName>
    </submittedName>
</protein>
<organism evidence="2 3">
    <name type="scientific">Dryococelus australis</name>
    <dbReference type="NCBI Taxonomy" id="614101"/>
    <lineage>
        <taxon>Eukaryota</taxon>
        <taxon>Metazoa</taxon>
        <taxon>Ecdysozoa</taxon>
        <taxon>Arthropoda</taxon>
        <taxon>Hexapoda</taxon>
        <taxon>Insecta</taxon>
        <taxon>Pterygota</taxon>
        <taxon>Neoptera</taxon>
        <taxon>Polyneoptera</taxon>
        <taxon>Phasmatodea</taxon>
        <taxon>Verophasmatodea</taxon>
        <taxon>Anareolatae</taxon>
        <taxon>Phasmatidae</taxon>
        <taxon>Eurycanthinae</taxon>
        <taxon>Dryococelus</taxon>
    </lineage>
</organism>
<proteinExistence type="predicted"/>
<feature type="region of interest" description="Disordered" evidence="1">
    <location>
        <begin position="66"/>
        <end position="89"/>
    </location>
</feature>
<name>A0ABQ9GJE3_9NEOP</name>
<dbReference type="Proteomes" id="UP001159363">
    <property type="component" value="Chromosome 10"/>
</dbReference>
<keyword evidence="3" id="KW-1185">Reference proteome</keyword>
<comment type="caution">
    <text evidence="2">The sequence shown here is derived from an EMBL/GenBank/DDBJ whole genome shotgun (WGS) entry which is preliminary data.</text>
</comment>
<reference evidence="2 3" key="1">
    <citation type="submission" date="2023-02" db="EMBL/GenBank/DDBJ databases">
        <title>LHISI_Scaffold_Assembly.</title>
        <authorList>
            <person name="Stuart O.P."/>
            <person name="Cleave R."/>
            <person name="Magrath M.J.L."/>
            <person name="Mikheyev A.S."/>
        </authorList>
    </citation>
    <scope>NUCLEOTIDE SEQUENCE [LARGE SCALE GENOMIC DNA]</scope>
    <source>
        <strain evidence="2">Daus_M_001</strain>
        <tissue evidence="2">Leg muscle</tissue>
    </source>
</reference>
<accession>A0ABQ9GJE3</accession>
<evidence type="ECO:0000313" key="3">
    <source>
        <dbReference type="Proteomes" id="UP001159363"/>
    </source>
</evidence>
<sequence length="89" mass="10212">MTERRASFNNEMITKLLSDLQIKGLRTISPYKPPTHTSVPTLKQLATHPSPFPVFRYGDHKLRKIKKGPYEKKPTVTRRSSTTAAFEQN</sequence>
<evidence type="ECO:0000313" key="2">
    <source>
        <dbReference type="EMBL" id="KAJ8872124.1"/>
    </source>
</evidence>
<feature type="compositionally biased region" description="Polar residues" evidence="1">
    <location>
        <begin position="77"/>
        <end position="89"/>
    </location>
</feature>
<dbReference type="EMBL" id="JARBHB010000011">
    <property type="protein sequence ID" value="KAJ8872124.1"/>
    <property type="molecule type" value="Genomic_DNA"/>
</dbReference>